<accession>A0A8C6A7Z7</accession>
<name>A0A8C6A7Z7_MARMA</name>
<sequence length="83" mass="9269">MYLGIFSHVNNSTYSCGYELTHMERKGAKEVQTWRVCHFIVMSGMKVIFESLSGKDPVQCSLGVVICTDASLEGQVLRLFFGS</sequence>
<dbReference type="Ensembl" id="ENSMMMT00000028729.1">
    <property type="protein sequence ID" value="ENSMMMP00000025383.1"/>
    <property type="gene ID" value="ENSMMMG00000022234.1"/>
</dbReference>
<protein>
    <submittedName>
        <fullName evidence="1">Uncharacterized protein</fullName>
    </submittedName>
</protein>
<reference evidence="1" key="2">
    <citation type="submission" date="2025-09" db="UniProtKB">
        <authorList>
            <consortium name="Ensembl"/>
        </authorList>
    </citation>
    <scope>IDENTIFICATION</scope>
</reference>
<evidence type="ECO:0000313" key="2">
    <source>
        <dbReference type="Proteomes" id="UP000694407"/>
    </source>
</evidence>
<reference evidence="1" key="1">
    <citation type="submission" date="2025-08" db="UniProtKB">
        <authorList>
            <consortium name="Ensembl"/>
        </authorList>
    </citation>
    <scope>IDENTIFICATION</scope>
</reference>
<dbReference type="AlphaFoldDB" id="A0A8C6A7Z7"/>
<proteinExistence type="predicted"/>
<keyword evidence="2" id="KW-1185">Reference proteome</keyword>
<evidence type="ECO:0000313" key="1">
    <source>
        <dbReference type="Ensembl" id="ENSMMMP00000025383.1"/>
    </source>
</evidence>
<dbReference type="Proteomes" id="UP000694407">
    <property type="component" value="Unplaced"/>
</dbReference>
<organism evidence="1 2">
    <name type="scientific">Marmota marmota marmota</name>
    <name type="common">Alpine marmot</name>
    <dbReference type="NCBI Taxonomy" id="9994"/>
    <lineage>
        <taxon>Eukaryota</taxon>
        <taxon>Metazoa</taxon>
        <taxon>Chordata</taxon>
        <taxon>Craniata</taxon>
        <taxon>Vertebrata</taxon>
        <taxon>Euteleostomi</taxon>
        <taxon>Mammalia</taxon>
        <taxon>Eutheria</taxon>
        <taxon>Euarchontoglires</taxon>
        <taxon>Glires</taxon>
        <taxon>Rodentia</taxon>
        <taxon>Sciuromorpha</taxon>
        <taxon>Sciuridae</taxon>
        <taxon>Xerinae</taxon>
        <taxon>Marmotini</taxon>
        <taxon>Marmota</taxon>
    </lineage>
</organism>